<dbReference type="Proteomes" id="UP000641588">
    <property type="component" value="Unassembled WGS sequence"/>
</dbReference>
<comment type="caution">
    <text evidence="1">The sequence shown here is derived from an EMBL/GenBank/DDBJ whole genome shotgun (WGS) entry which is preliminary data.</text>
</comment>
<evidence type="ECO:0000313" key="2">
    <source>
        <dbReference type="Proteomes" id="UP000641588"/>
    </source>
</evidence>
<gene>
    <name evidence="1" type="ORF">GC093_04400</name>
</gene>
<accession>A0A972GRG9</accession>
<proteinExistence type="predicted"/>
<dbReference type="AlphaFoldDB" id="A0A972GRG9"/>
<reference evidence="1" key="1">
    <citation type="submission" date="2019-10" db="EMBL/GenBank/DDBJ databases">
        <title>Description of Paenibacillus glebae sp. nov.</title>
        <authorList>
            <person name="Carlier A."/>
            <person name="Qi S."/>
        </authorList>
    </citation>
    <scope>NUCLEOTIDE SEQUENCE</scope>
    <source>
        <strain evidence="1">LMG 31456</strain>
    </source>
</reference>
<protein>
    <submittedName>
        <fullName evidence="1">Uncharacterized protein</fullName>
    </submittedName>
</protein>
<organism evidence="1 2">
    <name type="scientific">Paenibacillus foliorum</name>
    <dbReference type="NCBI Taxonomy" id="2654974"/>
    <lineage>
        <taxon>Bacteria</taxon>
        <taxon>Bacillati</taxon>
        <taxon>Bacillota</taxon>
        <taxon>Bacilli</taxon>
        <taxon>Bacillales</taxon>
        <taxon>Paenibacillaceae</taxon>
        <taxon>Paenibacillus</taxon>
    </lineage>
</organism>
<name>A0A972GRG9_9BACL</name>
<dbReference type="EMBL" id="WHOD01000015">
    <property type="protein sequence ID" value="NOU92477.1"/>
    <property type="molecule type" value="Genomic_DNA"/>
</dbReference>
<dbReference type="RefSeq" id="WP_171650676.1">
    <property type="nucleotide sequence ID" value="NZ_WHOD01000015.1"/>
</dbReference>
<evidence type="ECO:0000313" key="1">
    <source>
        <dbReference type="EMBL" id="NOU92477.1"/>
    </source>
</evidence>
<keyword evidence="2" id="KW-1185">Reference proteome</keyword>
<sequence length="95" mass="10349">MEMLLLVLVVAAVIVWLVIRSNAKWKTIEAGTANAVAEIEAKHAFLKSNQVKSRIRSTDNMGAVQGSSGHGSIKLEVPEKYVDQAISLIANNFKE</sequence>